<evidence type="ECO:0000256" key="6">
    <source>
        <dbReference type="SAM" id="Phobius"/>
    </source>
</evidence>
<protein>
    <recommendedName>
        <fullName evidence="9">Lysoplasmalogenase</fullName>
    </recommendedName>
</protein>
<dbReference type="EMBL" id="ACZI02000003">
    <property type="protein sequence ID" value="EFV13905.1"/>
    <property type="molecule type" value="Genomic_DNA"/>
</dbReference>
<reference evidence="7 8" key="1">
    <citation type="journal article" date="2011" name="Stand. Genomic Sci.">
        <title>High quality draft genome sequence of Segniliparus rugosus CDC 945(T)= (ATCC BAA-974(T)).</title>
        <authorList>
            <person name="Earl A.M."/>
            <person name="Desjardins C.A."/>
            <person name="Fitzgerald M.G."/>
            <person name="Arachchi H.M."/>
            <person name="Zeng Q."/>
            <person name="Mehta T."/>
            <person name="Griggs A."/>
            <person name="Birren B.W."/>
            <person name="Toney N.C."/>
            <person name="Carr J."/>
            <person name="Posey J."/>
            <person name="Butler W.R."/>
        </authorList>
    </citation>
    <scope>NUCLEOTIDE SEQUENCE [LARGE SCALE GENOMIC DNA]</scope>
    <source>
        <strain evidence="8">ATCC BAA-974 / DSM 45345 / CCUG 50838 / CIP 108380 / JCM 13579 / CDC 945</strain>
    </source>
</reference>
<feature type="transmembrane region" description="Helical" evidence="6">
    <location>
        <begin position="180"/>
        <end position="200"/>
    </location>
</feature>
<comment type="caution">
    <text evidence="7">The sequence shown here is derived from an EMBL/GenBank/DDBJ whole genome shotgun (WGS) entry which is preliminary data.</text>
</comment>
<evidence type="ECO:0000313" key="8">
    <source>
        <dbReference type="Proteomes" id="UP000004816"/>
    </source>
</evidence>
<proteinExistence type="inferred from homology"/>
<comment type="similarity">
    <text evidence="2">Belongs to the TMEM86 family.</text>
</comment>
<evidence type="ECO:0000256" key="1">
    <source>
        <dbReference type="ARBA" id="ARBA00004141"/>
    </source>
</evidence>
<dbReference type="Proteomes" id="UP000004816">
    <property type="component" value="Unassembled WGS sequence"/>
</dbReference>
<keyword evidence="5 6" id="KW-0472">Membrane</keyword>
<evidence type="ECO:0000256" key="2">
    <source>
        <dbReference type="ARBA" id="ARBA00007375"/>
    </source>
</evidence>
<dbReference type="eggNOG" id="COG3714">
    <property type="taxonomic scope" value="Bacteria"/>
</dbReference>
<comment type="subcellular location">
    <subcellularLocation>
        <location evidence="1">Membrane</location>
        <topology evidence="1">Multi-pass membrane protein</topology>
    </subcellularLocation>
</comment>
<organism evidence="7 8">
    <name type="scientific">Segniliparus rugosus (strain ATCC BAA-974 / DSM 45345 / CCUG 50838 / CIP 108380 / JCM 13579 / CDC 945)</name>
    <dbReference type="NCBI Taxonomy" id="679197"/>
    <lineage>
        <taxon>Bacteria</taxon>
        <taxon>Bacillati</taxon>
        <taxon>Actinomycetota</taxon>
        <taxon>Actinomycetes</taxon>
        <taxon>Mycobacteriales</taxon>
        <taxon>Segniliparaceae</taxon>
        <taxon>Segniliparus</taxon>
    </lineage>
</organism>
<feature type="transmembrane region" description="Helical" evidence="6">
    <location>
        <begin position="146"/>
        <end position="168"/>
    </location>
</feature>
<dbReference type="GO" id="GO:0016020">
    <property type="term" value="C:membrane"/>
    <property type="evidence" value="ECO:0007669"/>
    <property type="project" value="UniProtKB-SubCell"/>
</dbReference>
<dbReference type="HOGENOM" id="CLU_079086_0_1_11"/>
<sequence length="236" mass="23578">MAFSFGGQRLAVGLRAVYAGVAAVDVVLSGSASHSAHRARRFTKPLLMPLLAASLASDPGARRSPLLRTTLAGQLAGWGGDVALLGDGPRDFARGATSFAAGHAAYICGLLPYRAGGPGRGAKAIAGVWAASAPGVALAAGREASYLAPVLLGYSAALASTAASATMLGAGIPAPARRRLVAGGLAFLVSDAVLGLRRFLWRGAPPVAEAVVMATYATAQYLIAGGAARAAVWSDA</sequence>
<gene>
    <name evidence="7" type="ORF">HMPREF9336_01234</name>
</gene>
<keyword evidence="4 6" id="KW-1133">Transmembrane helix</keyword>
<evidence type="ECO:0008006" key="9">
    <source>
        <dbReference type="Google" id="ProtNLM"/>
    </source>
</evidence>
<evidence type="ECO:0000256" key="4">
    <source>
        <dbReference type="ARBA" id="ARBA00022989"/>
    </source>
</evidence>
<dbReference type="STRING" id="679197.HMPREF9336_01234"/>
<dbReference type="PANTHER" id="PTHR31885">
    <property type="entry name" value="GH04784P"/>
    <property type="match status" value="1"/>
</dbReference>
<evidence type="ECO:0000313" key="7">
    <source>
        <dbReference type="EMBL" id="EFV13905.1"/>
    </source>
</evidence>
<evidence type="ECO:0000256" key="3">
    <source>
        <dbReference type="ARBA" id="ARBA00022692"/>
    </source>
</evidence>
<accession>E5XP13</accession>
<keyword evidence="8" id="KW-1185">Reference proteome</keyword>
<dbReference type="PANTHER" id="PTHR31885:SF6">
    <property type="entry name" value="GH04784P"/>
    <property type="match status" value="1"/>
</dbReference>
<dbReference type="Pfam" id="PF07947">
    <property type="entry name" value="YhhN"/>
    <property type="match status" value="1"/>
</dbReference>
<evidence type="ECO:0000256" key="5">
    <source>
        <dbReference type="ARBA" id="ARBA00023136"/>
    </source>
</evidence>
<dbReference type="RefSeq" id="WP_007468826.1">
    <property type="nucleotide sequence ID" value="NZ_KI391954.1"/>
</dbReference>
<name>E5XP13_SEGRC</name>
<dbReference type="InterPro" id="IPR012506">
    <property type="entry name" value="TMEM86B-like"/>
</dbReference>
<keyword evidence="3 6" id="KW-0812">Transmembrane</keyword>
<dbReference type="AlphaFoldDB" id="E5XP13"/>
<dbReference type="GO" id="GO:0016787">
    <property type="term" value="F:hydrolase activity"/>
    <property type="evidence" value="ECO:0007669"/>
    <property type="project" value="TreeGrafter"/>
</dbReference>